<sequence>METAVLAHPRIQLCNAWSSMLFFRTRTILDIHAKPLTDELGHRIGHVSATAIASTPEHQYEARMDSAQPKQEHEVHRDIQD</sequence>
<dbReference type="AlphaFoldDB" id="A0AAP0EY96"/>
<name>A0AAP0EY96_9MAGN</name>
<reference evidence="2 3" key="1">
    <citation type="submission" date="2024-01" db="EMBL/GenBank/DDBJ databases">
        <title>Genome assemblies of Stephania.</title>
        <authorList>
            <person name="Yang L."/>
        </authorList>
    </citation>
    <scope>NUCLEOTIDE SEQUENCE [LARGE SCALE GENOMIC DNA]</scope>
    <source>
        <strain evidence="2">JXDWG</strain>
        <tissue evidence="2">Leaf</tissue>
    </source>
</reference>
<gene>
    <name evidence="2" type="ORF">Scep_023802</name>
</gene>
<dbReference type="EMBL" id="JBBNAG010000010">
    <property type="protein sequence ID" value="KAK9100372.1"/>
    <property type="molecule type" value="Genomic_DNA"/>
</dbReference>
<evidence type="ECO:0000313" key="3">
    <source>
        <dbReference type="Proteomes" id="UP001419268"/>
    </source>
</evidence>
<evidence type="ECO:0000313" key="2">
    <source>
        <dbReference type="EMBL" id="KAK9100372.1"/>
    </source>
</evidence>
<comment type="caution">
    <text evidence="2">The sequence shown here is derived from an EMBL/GenBank/DDBJ whole genome shotgun (WGS) entry which is preliminary data.</text>
</comment>
<feature type="region of interest" description="Disordered" evidence="1">
    <location>
        <begin position="54"/>
        <end position="81"/>
    </location>
</feature>
<organism evidence="2 3">
    <name type="scientific">Stephania cephalantha</name>
    <dbReference type="NCBI Taxonomy" id="152367"/>
    <lineage>
        <taxon>Eukaryota</taxon>
        <taxon>Viridiplantae</taxon>
        <taxon>Streptophyta</taxon>
        <taxon>Embryophyta</taxon>
        <taxon>Tracheophyta</taxon>
        <taxon>Spermatophyta</taxon>
        <taxon>Magnoliopsida</taxon>
        <taxon>Ranunculales</taxon>
        <taxon>Menispermaceae</taxon>
        <taxon>Menispermoideae</taxon>
        <taxon>Cissampelideae</taxon>
        <taxon>Stephania</taxon>
    </lineage>
</organism>
<protein>
    <submittedName>
        <fullName evidence="2">Uncharacterized protein</fullName>
    </submittedName>
</protein>
<dbReference type="Proteomes" id="UP001419268">
    <property type="component" value="Unassembled WGS sequence"/>
</dbReference>
<proteinExistence type="predicted"/>
<keyword evidence="3" id="KW-1185">Reference proteome</keyword>
<feature type="compositionally biased region" description="Basic and acidic residues" evidence="1">
    <location>
        <begin position="58"/>
        <end position="81"/>
    </location>
</feature>
<evidence type="ECO:0000256" key="1">
    <source>
        <dbReference type="SAM" id="MobiDB-lite"/>
    </source>
</evidence>
<accession>A0AAP0EY96</accession>